<dbReference type="Proteomes" id="UP000001312">
    <property type="component" value="Unassembled WGS sequence"/>
</dbReference>
<dbReference type="HOGENOM" id="CLU_2924097_0_0_1"/>
<evidence type="ECO:0000313" key="2">
    <source>
        <dbReference type="Proteomes" id="UP000001312"/>
    </source>
</evidence>
<dbReference type="EMBL" id="CH476633">
    <property type="protein sequence ID" value="EDN93273.1"/>
    <property type="molecule type" value="Genomic_DNA"/>
</dbReference>
<accession>A7EUY1</accession>
<gene>
    <name evidence="1" type="ORF">SS1G_09139</name>
</gene>
<dbReference type="GeneID" id="5485850"/>
<name>A7EUY1_SCLS1</name>
<evidence type="ECO:0000313" key="1">
    <source>
        <dbReference type="EMBL" id="EDN93273.1"/>
    </source>
</evidence>
<reference evidence="2" key="1">
    <citation type="journal article" date="2011" name="PLoS Genet.">
        <title>Genomic analysis of the necrotrophic fungal pathogens Sclerotinia sclerotiorum and Botrytis cinerea.</title>
        <authorList>
            <person name="Amselem J."/>
            <person name="Cuomo C.A."/>
            <person name="van Kan J.A."/>
            <person name="Viaud M."/>
            <person name="Benito E.P."/>
            <person name="Couloux A."/>
            <person name="Coutinho P.M."/>
            <person name="de Vries R.P."/>
            <person name="Dyer P.S."/>
            <person name="Fillinger S."/>
            <person name="Fournier E."/>
            <person name="Gout L."/>
            <person name="Hahn M."/>
            <person name="Kohn L."/>
            <person name="Lapalu N."/>
            <person name="Plummer K.M."/>
            <person name="Pradier J.M."/>
            <person name="Quevillon E."/>
            <person name="Sharon A."/>
            <person name="Simon A."/>
            <person name="ten Have A."/>
            <person name="Tudzynski B."/>
            <person name="Tudzynski P."/>
            <person name="Wincker P."/>
            <person name="Andrew M."/>
            <person name="Anthouard V."/>
            <person name="Beever R.E."/>
            <person name="Beffa R."/>
            <person name="Benoit I."/>
            <person name="Bouzid O."/>
            <person name="Brault B."/>
            <person name="Chen Z."/>
            <person name="Choquer M."/>
            <person name="Collemare J."/>
            <person name="Cotton P."/>
            <person name="Danchin E.G."/>
            <person name="Da Silva C."/>
            <person name="Gautier A."/>
            <person name="Giraud C."/>
            <person name="Giraud T."/>
            <person name="Gonzalez C."/>
            <person name="Grossetete S."/>
            <person name="Guldener U."/>
            <person name="Henrissat B."/>
            <person name="Howlett B.J."/>
            <person name="Kodira C."/>
            <person name="Kretschmer M."/>
            <person name="Lappartient A."/>
            <person name="Leroch M."/>
            <person name="Levis C."/>
            <person name="Mauceli E."/>
            <person name="Neuveglise C."/>
            <person name="Oeser B."/>
            <person name="Pearson M."/>
            <person name="Poulain J."/>
            <person name="Poussereau N."/>
            <person name="Quesneville H."/>
            <person name="Rascle C."/>
            <person name="Schumacher J."/>
            <person name="Segurens B."/>
            <person name="Sexton A."/>
            <person name="Silva E."/>
            <person name="Sirven C."/>
            <person name="Soanes D.M."/>
            <person name="Talbot N.J."/>
            <person name="Templeton M."/>
            <person name="Yandava C."/>
            <person name="Yarden O."/>
            <person name="Zeng Q."/>
            <person name="Rollins J.A."/>
            <person name="Lebrun M.H."/>
            <person name="Dickman M."/>
        </authorList>
    </citation>
    <scope>NUCLEOTIDE SEQUENCE [LARGE SCALE GENOMIC DNA]</scope>
    <source>
        <strain evidence="2">ATCC 18683 / 1980 / Ss-1</strain>
    </source>
</reference>
<proteinExistence type="predicted"/>
<dbReference type="InParanoid" id="A7EUY1"/>
<dbReference type="KEGG" id="ssl:SS1G_09139"/>
<protein>
    <submittedName>
        <fullName evidence="1">Uncharacterized protein</fullName>
    </submittedName>
</protein>
<dbReference type="RefSeq" id="XP_001589418.1">
    <property type="nucleotide sequence ID" value="XM_001589368.1"/>
</dbReference>
<keyword evidence="2" id="KW-1185">Reference proteome</keyword>
<sequence length="61" mass="7095">METLHDGGILEAEARGKCPKSWCLYKTEMNDEDYLEITDVQFLKTNRAMLLGFLRLERVSD</sequence>
<dbReference type="AlphaFoldDB" id="A7EUY1"/>
<organism evidence="1 2">
    <name type="scientific">Sclerotinia sclerotiorum (strain ATCC 18683 / 1980 / Ss-1)</name>
    <name type="common">White mold</name>
    <name type="synonym">Whetzelinia sclerotiorum</name>
    <dbReference type="NCBI Taxonomy" id="665079"/>
    <lineage>
        <taxon>Eukaryota</taxon>
        <taxon>Fungi</taxon>
        <taxon>Dikarya</taxon>
        <taxon>Ascomycota</taxon>
        <taxon>Pezizomycotina</taxon>
        <taxon>Leotiomycetes</taxon>
        <taxon>Helotiales</taxon>
        <taxon>Sclerotiniaceae</taxon>
        <taxon>Sclerotinia</taxon>
    </lineage>
</organism>